<proteinExistence type="predicted"/>
<evidence type="ECO:0000313" key="2">
    <source>
        <dbReference type="EMBL" id="OXV06694.1"/>
    </source>
</evidence>
<dbReference type="EMBL" id="NPHW01005507">
    <property type="protein sequence ID" value="OXV06694.1"/>
    <property type="molecule type" value="Genomic_DNA"/>
</dbReference>
<organism evidence="2 3">
    <name type="scientific">Elaphomyces granulatus</name>
    <dbReference type="NCBI Taxonomy" id="519963"/>
    <lineage>
        <taxon>Eukaryota</taxon>
        <taxon>Fungi</taxon>
        <taxon>Dikarya</taxon>
        <taxon>Ascomycota</taxon>
        <taxon>Pezizomycotina</taxon>
        <taxon>Eurotiomycetes</taxon>
        <taxon>Eurotiomycetidae</taxon>
        <taxon>Eurotiales</taxon>
        <taxon>Elaphomycetaceae</taxon>
        <taxon>Elaphomyces</taxon>
    </lineage>
</organism>
<accession>A0A232LRI1</accession>
<dbReference type="OrthoDB" id="2120038at2759"/>
<keyword evidence="3" id="KW-1185">Reference proteome</keyword>
<feature type="compositionally biased region" description="Basic and acidic residues" evidence="1">
    <location>
        <begin position="21"/>
        <end position="36"/>
    </location>
</feature>
<comment type="caution">
    <text evidence="2">The sequence shown here is derived from an EMBL/GenBank/DDBJ whole genome shotgun (WGS) entry which is preliminary data.</text>
</comment>
<evidence type="ECO:0000313" key="3">
    <source>
        <dbReference type="Proteomes" id="UP000243515"/>
    </source>
</evidence>
<sequence>MFLARRSAARAPPVLRRLQPRRFDSHTATHGDHHPPMEPVNESFGPGFYISLATLTTGFILYRLTQSTEMSGSHSWISSLIEKWTPSERIWEERNAIRTAAMEKAAEDRHLFLGARPNDTIDLLSQEVFNTGSPFNVPAGSTADLSAVAAHYHRRNREMEERRIARMKDGQVVSLYD</sequence>
<reference evidence="2 3" key="1">
    <citation type="journal article" date="2015" name="Environ. Microbiol.">
        <title>Metagenome sequence of Elaphomyces granulatus from sporocarp tissue reveals Ascomycota ectomycorrhizal fingerprints of genome expansion and a Proteobacteria-rich microbiome.</title>
        <authorList>
            <person name="Quandt C.A."/>
            <person name="Kohler A."/>
            <person name="Hesse C.N."/>
            <person name="Sharpton T.J."/>
            <person name="Martin F."/>
            <person name="Spatafora J.W."/>
        </authorList>
    </citation>
    <scope>NUCLEOTIDE SEQUENCE [LARGE SCALE GENOMIC DNA]</scope>
    <source>
        <strain evidence="2 3">OSC145934</strain>
    </source>
</reference>
<dbReference type="InterPro" id="IPR034444">
    <property type="entry name" value="Nuo17.8"/>
</dbReference>
<protein>
    <recommendedName>
        <fullName evidence="4">NADH-ubiquinone oxidoreductase 178 kDa subunit</fullName>
    </recommendedName>
</protein>
<dbReference type="Proteomes" id="UP000243515">
    <property type="component" value="Unassembled WGS sequence"/>
</dbReference>
<feature type="region of interest" description="Disordered" evidence="1">
    <location>
        <begin position="15"/>
        <end position="40"/>
    </location>
</feature>
<dbReference type="PANTHER" id="PTHR42100">
    <property type="entry name" value="OXIDOREDUCTASE 178 KDA SUBUNIT, PUTATIVE (AFU_ORTHOLOGUE AFUA_8G04320)-RELATED"/>
    <property type="match status" value="1"/>
</dbReference>
<evidence type="ECO:0000256" key="1">
    <source>
        <dbReference type="SAM" id="MobiDB-lite"/>
    </source>
</evidence>
<evidence type="ECO:0008006" key="4">
    <source>
        <dbReference type="Google" id="ProtNLM"/>
    </source>
</evidence>
<name>A0A232LRI1_9EURO</name>
<gene>
    <name evidence="2" type="ORF">Egran_05540</name>
</gene>
<dbReference type="PANTHER" id="PTHR42100:SF1">
    <property type="entry name" value="OXIDOREDUCTASE 178 KDA SUBUNIT, PUTATIVE (AFU_ORTHOLOGUE AFUA_8G04320)-RELATED"/>
    <property type="match status" value="1"/>
</dbReference>
<dbReference type="AlphaFoldDB" id="A0A232LRI1"/>
<dbReference type="GO" id="GO:0005739">
    <property type="term" value="C:mitochondrion"/>
    <property type="evidence" value="ECO:0007669"/>
    <property type="project" value="InterPro"/>
</dbReference>